<dbReference type="Proteomes" id="UP000325286">
    <property type="component" value="Chromosome"/>
</dbReference>
<evidence type="ECO:0000313" key="5">
    <source>
        <dbReference type="Proteomes" id="UP000325286"/>
    </source>
</evidence>
<dbReference type="OrthoDB" id="273614at2"/>
<keyword evidence="2" id="KW-0012">Acyltransferase</keyword>
<protein>
    <submittedName>
        <fullName evidence="4">Putative acetyltransferase</fullName>
    </submittedName>
</protein>
<evidence type="ECO:0000259" key="3">
    <source>
        <dbReference type="PROSITE" id="PS51186"/>
    </source>
</evidence>
<accession>A0A5B9QQT8</accession>
<dbReference type="RefSeq" id="WP_068142555.1">
    <property type="nucleotide sequence ID" value="NZ_CP042914.1"/>
</dbReference>
<reference evidence="4 5" key="1">
    <citation type="submission" date="2019-08" db="EMBL/GenBank/DDBJ databases">
        <title>Deep-cultivation of Planctomycetes and their phenomic and genomic characterization uncovers novel biology.</title>
        <authorList>
            <person name="Wiegand S."/>
            <person name="Jogler M."/>
            <person name="Boedeker C."/>
            <person name="Pinto D."/>
            <person name="Vollmers J."/>
            <person name="Rivas-Marin E."/>
            <person name="Kohn T."/>
            <person name="Peeters S.H."/>
            <person name="Heuer A."/>
            <person name="Rast P."/>
            <person name="Oberbeckmann S."/>
            <person name="Bunk B."/>
            <person name="Jeske O."/>
            <person name="Meyerdierks A."/>
            <person name="Storesund J.E."/>
            <person name="Kallscheuer N."/>
            <person name="Luecker S."/>
            <person name="Lage O.M."/>
            <person name="Pohl T."/>
            <person name="Merkel B.J."/>
            <person name="Hornburger P."/>
            <person name="Mueller R.-W."/>
            <person name="Bruemmer F."/>
            <person name="Labrenz M."/>
            <person name="Spormann A.M."/>
            <person name="Op den Camp H."/>
            <person name="Overmann J."/>
            <person name="Amann R."/>
            <person name="Jetten M.S.M."/>
            <person name="Mascher T."/>
            <person name="Medema M.H."/>
            <person name="Devos D.P."/>
            <person name="Kaster A.-K."/>
            <person name="Ovreas L."/>
            <person name="Rohde M."/>
            <person name="Galperin M.Y."/>
            <person name="Jogler C."/>
        </authorList>
    </citation>
    <scope>NUCLEOTIDE SEQUENCE [LARGE SCALE GENOMIC DNA]</scope>
    <source>
        <strain evidence="4 5">UC8</strain>
    </source>
</reference>
<dbReference type="EMBL" id="CP042914">
    <property type="protein sequence ID" value="QEG40269.1"/>
    <property type="molecule type" value="Genomic_DNA"/>
</dbReference>
<dbReference type="PANTHER" id="PTHR43420">
    <property type="entry name" value="ACETYLTRANSFERASE"/>
    <property type="match status" value="1"/>
</dbReference>
<gene>
    <name evidence="4" type="ORF">UC8_22760</name>
</gene>
<dbReference type="PROSITE" id="PS51186">
    <property type="entry name" value="GNAT"/>
    <property type="match status" value="1"/>
</dbReference>
<keyword evidence="5" id="KW-1185">Reference proteome</keyword>
<evidence type="ECO:0000256" key="2">
    <source>
        <dbReference type="ARBA" id="ARBA00023315"/>
    </source>
</evidence>
<dbReference type="Gene3D" id="3.40.630.30">
    <property type="match status" value="1"/>
</dbReference>
<keyword evidence="1 4" id="KW-0808">Transferase</keyword>
<evidence type="ECO:0000256" key="1">
    <source>
        <dbReference type="ARBA" id="ARBA00022679"/>
    </source>
</evidence>
<dbReference type="PANTHER" id="PTHR43420:SF44">
    <property type="entry name" value="ACETYLTRANSFERASE YPEA"/>
    <property type="match status" value="1"/>
</dbReference>
<dbReference type="InterPro" id="IPR000182">
    <property type="entry name" value="GNAT_dom"/>
</dbReference>
<dbReference type="KEGG" id="rul:UC8_22760"/>
<sequence>MGLTYFKRFRMELDLTEPLFDAPPLPPGYELVPWTDGLSREHAMAKYQSFHCELDANVFPCLGRRDGCVRLMREIARRSTFVPEATWLLRHHSPTSRPQAVGTVQGLRVEGWGAIQNLGVTQEHRGYGLGTILMAQAAAGFRRVGLAKMHLEVTTANTAAVRLYRKMGFRQARTVFKAAEVSHA</sequence>
<name>A0A5B9QQT8_9BACT</name>
<evidence type="ECO:0000313" key="4">
    <source>
        <dbReference type="EMBL" id="QEG40269.1"/>
    </source>
</evidence>
<dbReference type="InterPro" id="IPR016181">
    <property type="entry name" value="Acyl_CoA_acyltransferase"/>
</dbReference>
<dbReference type="AlphaFoldDB" id="A0A5B9QQT8"/>
<dbReference type="SUPFAM" id="SSF55729">
    <property type="entry name" value="Acyl-CoA N-acyltransferases (Nat)"/>
    <property type="match status" value="1"/>
</dbReference>
<organism evidence="4 5">
    <name type="scientific">Roseimaritima ulvae</name>
    <dbReference type="NCBI Taxonomy" id="980254"/>
    <lineage>
        <taxon>Bacteria</taxon>
        <taxon>Pseudomonadati</taxon>
        <taxon>Planctomycetota</taxon>
        <taxon>Planctomycetia</taxon>
        <taxon>Pirellulales</taxon>
        <taxon>Pirellulaceae</taxon>
        <taxon>Roseimaritima</taxon>
    </lineage>
</organism>
<proteinExistence type="predicted"/>
<dbReference type="GO" id="GO:0016747">
    <property type="term" value="F:acyltransferase activity, transferring groups other than amino-acyl groups"/>
    <property type="evidence" value="ECO:0007669"/>
    <property type="project" value="InterPro"/>
</dbReference>
<dbReference type="Pfam" id="PF00583">
    <property type="entry name" value="Acetyltransf_1"/>
    <property type="match status" value="1"/>
</dbReference>
<dbReference type="CDD" id="cd04301">
    <property type="entry name" value="NAT_SF"/>
    <property type="match status" value="1"/>
</dbReference>
<dbReference type="InterPro" id="IPR050680">
    <property type="entry name" value="YpeA/RimI_acetyltransf"/>
</dbReference>
<feature type="domain" description="N-acetyltransferase" evidence="3">
    <location>
        <begin position="29"/>
        <end position="184"/>
    </location>
</feature>